<accession>A0ABW2SBS8</accession>
<proteinExistence type="predicted"/>
<sequence>MFEDSESEKFEKLLVVSDGESKKGRWVEGLTSWMSDLESSGYKLFSMSITYKTSGDFDHNPRFLSRTFKDLYWHHLLPESIFKNRKWLKKHKSDQPILLLFYEEHQEKGVKTYNPMKVGGFEYVFPERLHHHAILAIRPEHESKMMSLCCENSLRQFSPWVLTSNIKPADLGWVAYAVKDLKLSSDIYEVYGPEGLMPAAIEQNTKH</sequence>
<dbReference type="RefSeq" id="WP_382200024.1">
    <property type="nucleotide sequence ID" value="NZ_JBHTBZ010000019.1"/>
</dbReference>
<gene>
    <name evidence="1" type="ORF">ACFQU0_09225</name>
</gene>
<evidence type="ECO:0000313" key="1">
    <source>
        <dbReference type="EMBL" id="MFC7460607.1"/>
    </source>
</evidence>
<name>A0ABW2SBS8_9BURK</name>
<dbReference type="Proteomes" id="UP001596457">
    <property type="component" value="Unassembled WGS sequence"/>
</dbReference>
<reference evidence="2" key="1">
    <citation type="journal article" date="2019" name="Int. J. Syst. Evol. Microbiol.">
        <title>The Global Catalogue of Microorganisms (GCM) 10K type strain sequencing project: providing services to taxonomists for standard genome sequencing and annotation.</title>
        <authorList>
            <consortium name="The Broad Institute Genomics Platform"/>
            <consortium name="The Broad Institute Genome Sequencing Center for Infectious Disease"/>
            <person name="Wu L."/>
            <person name="Ma J."/>
        </authorList>
    </citation>
    <scope>NUCLEOTIDE SEQUENCE [LARGE SCALE GENOMIC DNA]</scope>
    <source>
        <strain evidence="2">CCUG 53903</strain>
    </source>
</reference>
<evidence type="ECO:0000313" key="2">
    <source>
        <dbReference type="Proteomes" id="UP001596457"/>
    </source>
</evidence>
<protein>
    <submittedName>
        <fullName evidence="1">Uncharacterized protein</fullName>
    </submittedName>
</protein>
<organism evidence="1 2">
    <name type="scientific">Hydrogenophaga defluvii</name>
    <dbReference type="NCBI Taxonomy" id="249410"/>
    <lineage>
        <taxon>Bacteria</taxon>
        <taxon>Pseudomonadati</taxon>
        <taxon>Pseudomonadota</taxon>
        <taxon>Betaproteobacteria</taxon>
        <taxon>Burkholderiales</taxon>
        <taxon>Comamonadaceae</taxon>
        <taxon>Hydrogenophaga</taxon>
    </lineage>
</organism>
<dbReference type="EMBL" id="JBHTBZ010000019">
    <property type="protein sequence ID" value="MFC7460607.1"/>
    <property type="molecule type" value="Genomic_DNA"/>
</dbReference>
<comment type="caution">
    <text evidence="1">The sequence shown here is derived from an EMBL/GenBank/DDBJ whole genome shotgun (WGS) entry which is preliminary data.</text>
</comment>
<keyword evidence="2" id="KW-1185">Reference proteome</keyword>